<comment type="caution">
    <text evidence="4">The sequence shown here is derived from an EMBL/GenBank/DDBJ whole genome shotgun (WGS) entry which is preliminary data.</text>
</comment>
<dbReference type="GO" id="GO:0042254">
    <property type="term" value="P:ribosome biogenesis"/>
    <property type="evidence" value="ECO:0007669"/>
    <property type="project" value="UniProtKB-KW"/>
</dbReference>
<sequence>MDASISLFELGWQTYFQQQLSLDDLELHKIARVCQVESSQYALLSENGLISLSKHTSQPNMTIGDWVVVDAASQFVRKLDRSALFNQDQHLIASNIDTVLIVSALDESFNLDLIKRYLELVHDAEADAIVVLTKADLCDSVEEKRDQVQRLNPLLMIETVNTKSDEPLEALKGFFKKGKTVAILGAPGSGKSRLVRSLIDVEADTTHFSVKQDALFRLPNGAVLLDSPALRELQANEALSAVSGLEKVAKLAEKCRFNDCTHSNEPGCAVKQAVEQGELEEQRVKAFKRSSFFQDDDGGQKSKPHDKFHRSAHSEARARKHSLSE</sequence>
<dbReference type="OrthoDB" id="9809485at2"/>
<evidence type="ECO:0000259" key="3">
    <source>
        <dbReference type="Pfam" id="PF03193"/>
    </source>
</evidence>
<feature type="compositionally biased region" description="Basic and acidic residues" evidence="2">
    <location>
        <begin position="312"/>
        <end position="325"/>
    </location>
</feature>
<dbReference type="GO" id="GO:0005525">
    <property type="term" value="F:GTP binding"/>
    <property type="evidence" value="ECO:0007669"/>
    <property type="project" value="InterPro"/>
</dbReference>
<feature type="region of interest" description="Disordered" evidence="2">
    <location>
        <begin position="290"/>
        <end position="325"/>
    </location>
</feature>
<evidence type="ECO:0000256" key="1">
    <source>
        <dbReference type="ARBA" id="ARBA00022517"/>
    </source>
</evidence>
<dbReference type="PANTHER" id="PTHR32120:SF10">
    <property type="entry name" value="SMALL RIBOSOMAL SUBUNIT BIOGENESIS GTPASE RSGA"/>
    <property type="match status" value="1"/>
</dbReference>
<evidence type="ECO:0000256" key="2">
    <source>
        <dbReference type="SAM" id="MobiDB-lite"/>
    </source>
</evidence>
<reference evidence="4 5" key="1">
    <citation type="submission" date="2019-03" db="EMBL/GenBank/DDBJ databases">
        <title>Genomic Encyclopedia of Type Strains, Phase IV (KMG-IV): sequencing the most valuable type-strain genomes for metagenomic binning, comparative biology and taxonomic classification.</title>
        <authorList>
            <person name="Goeker M."/>
        </authorList>
    </citation>
    <scope>NUCLEOTIDE SEQUENCE [LARGE SCALE GENOMIC DNA]</scope>
    <source>
        <strain evidence="4 5">DSM 5604</strain>
    </source>
</reference>
<keyword evidence="5" id="KW-1185">Reference proteome</keyword>
<evidence type="ECO:0000313" key="5">
    <source>
        <dbReference type="Proteomes" id="UP000295729"/>
    </source>
</evidence>
<dbReference type="SUPFAM" id="SSF52540">
    <property type="entry name" value="P-loop containing nucleoside triphosphate hydrolases"/>
    <property type="match status" value="1"/>
</dbReference>
<name>A0A4R6X916_9GAMM</name>
<dbReference type="RefSeq" id="WP_133563846.1">
    <property type="nucleotide sequence ID" value="NZ_SNZA01000005.1"/>
</dbReference>
<dbReference type="GO" id="GO:0003924">
    <property type="term" value="F:GTPase activity"/>
    <property type="evidence" value="ECO:0007669"/>
    <property type="project" value="InterPro"/>
</dbReference>
<keyword evidence="1" id="KW-0690">Ribosome biogenesis</keyword>
<accession>A0A4R6X916</accession>
<proteinExistence type="predicted"/>
<gene>
    <name evidence="4" type="ORF">C8D85_2843</name>
</gene>
<evidence type="ECO:0000313" key="4">
    <source>
        <dbReference type="EMBL" id="TDR06657.1"/>
    </source>
</evidence>
<feature type="domain" description="EngC GTPase" evidence="3">
    <location>
        <begin position="86"/>
        <end position="235"/>
    </location>
</feature>
<dbReference type="InterPro" id="IPR004881">
    <property type="entry name" value="Ribosome_biogen_GTPase_RsgA"/>
</dbReference>
<dbReference type="Gene3D" id="1.10.40.50">
    <property type="entry name" value="Probable gtpase engc, domain 3"/>
    <property type="match status" value="1"/>
</dbReference>
<dbReference type="AlphaFoldDB" id="A0A4R6X916"/>
<dbReference type="Proteomes" id="UP000295729">
    <property type="component" value="Unassembled WGS sequence"/>
</dbReference>
<dbReference type="InterPro" id="IPR010914">
    <property type="entry name" value="RsgA_GTPase_dom"/>
</dbReference>
<dbReference type="PANTHER" id="PTHR32120">
    <property type="entry name" value="SMALL RIBOSOMAL SUBUNIT BIOGENESIS GTPASE RSGA"/>
    <property type="match status" value="1"/>
</dbReference>
<dbReference type="Pfam" id="PF03193">
    <property type="entry name" value="RsgA_GTPase"/>
    <property type="match status" value="1"/>
</dbReference>
<dbReference type="EMBL" id="SNZA01000005">
    <property type="protein sequence ID" value="TDR06657.1"/>
    <property type="molecule type" value="Genomic_DNA"/>
</dbReference>
<organism evidence="4 5">
    <name type="scientific">Marinomonas communis</name>
    <dbReference type="NCBI Taxonomy" id="28254"/>
    <lineage>
        <taxon>Bacteria</taxon>
        <taxon>Pseudomonadati</taxon>
        <taxon>Pseudomonadota</taxon>
        <taxon>Gammaproteobacteria</taxon>
        <taxon>Oceanospirillales</taxon>
        <taxon>Oceanospirillaceae</taxon>
        <taxon>Marinomonas</taxon>
    </lineage>
</organism>
<dbReference type="Gene3D" id="3.40.50.300">
    <property type="entry name" value="P-loop containing nucleotide triphosphate hydrolases"/>
    <property type="match status" value="1"/>
</dbReference>
<dbReference type="InterPro" id="IPR027417">
    <property type="entry name" value="P-loop_NTPase"/>
</dbReference>
<protein>
    <submittedName>
        <fullName evidence="4">Ribosome biogenesis GTPase</fullName>
    </submittedName>
</protein>